<feature type="compositionally biased region" description="Basic and acidic residues" evidence="1">
    <location>
        <begin position="195"/>
        <end position="216"/>
    </location>
</feature>
<feature type="region of interest" description="Disordered" evidence="1">
    <location>
        <begin position="1"/>
        <end position="173"/>
    </location>
</feature>
<feature type="compositionally biased region" description="Basic residues" evidence="1">
    <location>
        <begin position="137"/>
        <end position="173"/>
    </location>
</feature>
<evidence type="ECO:0000313" key="3">
    <source>
        <dbReference type="Proteomes" id="UP001153328"/>
    </source>
</evidence>
<feature type="region of interest" description="Disordered" evidence="1">
    <location>
        <begin position="189"/>
        <end position="280"/>
    </location>
</feature>
<accession>A0A9W4MCZ3</accession>
<comment type="caution">
    <text evidence="2">The sequence shown here is derived from an EMBL/GenBank/DDBJ whole genome shotgun (WGS) entry which is preliminary data.</text>
</comment>
<evidence type="ECO:0000256" key="1">
    <source>
        <dbReference type="SAM" id="MobiDB-lite"/>
    </source>
</evidence>
<feature type="compositionally biased region" description="Basic and acidic residues" evidence="1">
    <location>
        <begin position="123"/>
        <end position="136"/>
    </location>
</feature>
<name>A0A9W4MCZ3_9ACTN</name>
<feature type="compositionally biased region" description="Basic and acidic residues" evidence="1">
    <location>
        <begin position="74"/>
        <end position="85"/>
    </location>
</feature>
<reference evidence="2" key="1">
    <citation type="submission" date="2021-06" db="EMBL/GenBank/DDBJ databases">
        <authorList>
            <person name="Arsene-Ploetze F."/>
        </authorList>
    </citation>
    <scope>NUCLEOTIDE SEQUENCE</scope>
    <source>
        <strain evidence="2">SBRY1</strain>
    </source>
</reference>
<feature type="compositionally biased region" description="Basic and acidic residues" evidence="1">
    <location>
        <begin position="18"/>
        <end position="33"/>
    </location>
</feature>
<gene>
    <name evidence="2" type="ORF">SBRY_50243</name>
</gene>
<organism evidence="2 3">
    <name type="scientific">Actinacidiphila bryophytorum</name>
    <dbReference type="NCBI Taxonomy" id="1436133"/>
    <lineage>
        <taxon>Bacteria</taxon>
        <taxon>Bacillati</taxon>
        <taxon>Actinomycetota</taxon>
        <taxon>Actinomycetes</taxon>
        <taxon>Kitasatosporales</taxon>
        <taxon>Streptomycetaceae</taxon>
        <taxon>Actinacidiphila</taxon>
    </lineage>
</organism>
<dbReference type="EMBL" id="CAJVAX010000019">
    <property type="protein sequence ID" value="CAG7649997.1"/>
    <property type="molecule type" value="Genomic_DNA"/>
</dbReference>
<feature type="compositionally biased region" description="Basic and acidic residues" evidence="1">
    <location>
        <begin position="228"/>
        <end position="246"/>
    </location>
</feature>
<sequence length="280" mass="32342">MGRQPQLHPPAPDPGKPGADRLRDLQDPAGDRQRGRRHPEALPPAVRRDQLHAPGRRVQVRPDAGHLGRGLAGLERRERGRDRRGQQPAAERPGHPDARVAGQHAGGDPAHRAEPGQPRHVLRHDLAADRPRGRPDRGRRHGGRHHGQHHHRWYDRQHHHRRHHRRWRQLHRQRHRRIELERPLQPQRLGLRLQQLDRDGEPARPRGRDVDLEHQRQLPQPVPAGRQTQRERQQLGPDHPEERFDHLAVLLLQRELTPRSPRKGAAAPGPPRPLASASRR</sequence>
<keyword evidence="3" id="KW-1185">Reference proteome</keyword>
<proteinExistence type="predicted"/>
<dbReference type="AlphaFoldDB" id="A0A9W4MCZ3"/>
<protein>
    <submittedName>
        <fullName evidence="2">Uncharacterized protein</fullName>
    </submittedName>
</protein>
<dbReference type="Proteomes" id="UP001153328">
    <property type="component" value="Unassembled WGS sequence"/>
</dbReference>
<evidence type="ECO:0000313" key="2">
    <source>
        <dbReference type="EMBL" id="CAG7649997.1"/>
    </source>
</evidence>